<reference evidence="2" key="2">
    <citation type="submission" date="2025-09" db="UniProtKB">
        <authorList>
            <consortium name="Ensembl"/>
        </authorList>
    </citation>
    <scope>IDENTIFICATION</scope>
</reference>
<evidence type="ECO:0000256" key="1">
    <source>
        <dbReference type="SAM" id="MobiDB-lite"/>
    </source>
</evidence>
<dbReference type="AlphaFoldDB" id="A0A8C6RBT3"/>
<sequence>GGGIAPPGPRRRTRQLEQLAREPLACLQCLASPPPLSTTFCPADPCSPGNPPPSRPPPSTAARRGLGASWVPAGYSWGGKESLGSLLQRGLWGALGESKNRFLVFWPIAAVGGGSGGG</sequence>
<feature type="compositionally biased region" description="Pro residues" evidence="1">
    <location>
        <begin position="48"/>
        <end position="59"/>
    </location>
</feature>
<dbReference type="Proteomes" id="UP000694381">
    <property type="component" value="Unassembled WGS sequence"/>
</dbReference>
<protein>
    <submittedName>
        <fullName evidence="2">Uncharacterized protein</fullName>
    </submittedName>
</protein>
<keyword evidence="3" id="KW-1185">Reference proteome</keyword>
<proteinExistence type="predicted"/>
<reference evidence="2" key="1">
    <citation type="submission" date="2025-08" db="UniProtKB">
        <authorList>
            <consortium name="Ensembl"/>
        </authorList>
    </citation>
    <scope>IDENTIFICATION</scope>
</reference>
<evidence type="ECO:0000313" key="2">
    <source>
        <dbReference type="Ensembl" id="ENSNGAP00000015954.1"/>
    </source>
</evidence>
<name>A0A8C6RBT3_NANGA</name>
<dbReference type="Ensembl" id="ENSNGAT00000021565.1">
    <property type="protein sequence ID" value="ENSNGAP00000015954.1"/>
    <property type="gene ID" value="ENSNGAG00000016833.1"/>
</dbReference>
<feature type="region of interest" description="Disordered" evidence="1">
    <location>
        <begin position="42"/>
        <end position="65"/>
    </location>
</feature>
<organism evidence="2 3">
    <name type="scientific">Nannospalax galili</name>
    <name type="common">Northern Israeli blind subterranean mole rat</name>
    <name type="synonym">Spalax galili</name>
    <dbReference type="NCBI Taxonomy" id="1026970"/>
    <lineage>
        <taxon>Eukaryota</taxon>
        <taxon>Metazoa</taxon>
        <taxon>Chordata</taxon>
        <taxon>Craniata</taxon>
        <taxon>Vertebrata</taxon>
        <taxon>Euteleostomi</taxon>
        <taxon>Mammalia</taxon>
        <taxon>Eutheria</taxon>
        <taxon>Euarchontoglires</taxon>
        <taxon>Glires</taxon>
        <taxon>Rodentia</taxon>
        <taxon>Myomorpha</taxon>
        <taxon>Muroidea</taxon>
        <taxon>Spalacidae</taxon>
        <taxon>Spalacinae</taxon>
        <taxon>Nannospalax</taxon>
    </lineage>
</organism>
<evidence type="ECO:0000313" key="3">
    <source>
        <dbReference type="Proteomes" id="UP000694381"/>
    </source>
</evidence>
<accession>A0A8C6RBT3</accession>